<sequence>MILLWLLVIRLTCDAEEVTSCCGQTPGSCPLYALLCHASGTESKRRIEDDAAAGIRTVGKRRETCERRFEGRLSQLLGGTRNRAAGILTMGKRTADTAKQPVHLVPIFETSPSFQQPVLERL</sequence>
<keyword evidence="2" id="KW-1185">Reference proteome</keyword>
<dbReference type="EMBL" id="CM055752">
    <property type="protein sequence ID" value="KAJ7992348.1"/>
    <property type="molecule type" value="Genomic_DNA"/>
</dbReference>
<proteinExistence type="predicted"/>
<accession>A0ACC2FLN7</accession>
<reference evidence="1" key="1">
    <citation type="submission" date="2021-05" db="EMBL/GenBank/DDBJ databases">
        <authorList>
            <person name="Pan Q."/>
            <person name="Jouanno E."/>
            <person name="Zahm M."/>
            <person name="Klopp C."/>
            <person name="Cabau C."/>
            <person name="Louis A."/>
            <person name="Berthelot C."/>
            <person name="Parey E."/>
            <person name="Roest Crollius H."/>
            <person name="Montfort J."/>
            <person name="Robinson-Rechavi M."/>
            <person name="Bouchez O."/>
            <person name="Lampietro C."/>
            <person name="Lopez Roques C."/>
            <person name="Donnadieu C."/>
            <person name="Postlethwait J."/>
            <person name="Bobe J."/>
            <person name="Dillon D."/>
            <person name="Chandos A."/>
            <person name="von Hippel F."/>
            <person name="Guiguen Y."/>
        </authorList>
    </citation>
    <scope>NUCLEOTIDE SEQUENCE</scope>
    <source>
        <strain evidence="1">YG-Jan2019</strain>
    </source>
</reference>
<protein>
    <submittedName>
        <fullName evidence="1">Uncharacterized protein</fullName>
    </submittedName>
</protein>
<organism evidence="1 2">
    <name type="scientific">Dallia pectoralis</name>
    <name type="common">Alaska blackfish</name>
    <dbReference type="NCBI Taxonomy" id="75939"/>
    <lineage>
        <taxon>Eukaryota</taxon>
        <taxon>Metazoa</taxon>
        <taxon>Chordata</taxon>
        <taxon>Craniata</taxon>
        <taxon>Vertebrata</taxon>
        <taxon>Euteleostomi</taxon>
        <taxon>Actinopterygii</taxon>
        <taxon>Neopterygii</taxon>
        <taxon>Teleostei</taxon>
        <taxon>Protacanthopterygii</taxon>
        <taxon>Esociformes</taxon>
        <taxon>Umbridae</taxon>
        <taxon>Dallia</taxon>
    </lineage>
</organism>
<gene>
    <name evidence="1" type="ORF">DPEC_G00277590</name>
</gene>
<dbReference type="Proteomes" id="UP001157502">
    <property type="component" value="Chromosome 25"/>
</dbReference>
<evidence type="ECO:0000313" key="1">
    <source>
        <dbReference type="EMBL" id="KAJ7992348.1"/>
    </source>
</evidence>
<evidence type="ECO:0000313" key="2">
    <source>
        <dbReference type="Proteomes" id="UP001157502"/>
    </source>
</evidence>
<comment type="caution">
    <text evidence="1">The sequence shown here is derived from an EMBL/GenBank/DDBJ whole genome shotgun (WGS) entry which is preliminary data.</text>
</comment>
<name>A0ACC2FLN7_DALPE</name>